<organism evidence="4 5">
    <name type="scientific">Flavobacterium seoulense</name>
    <dbReference type="NCBI Taxonomy" id="1492738"/>
    <lineage>
        <taxon>Bacteria</taxon>
        <taxon>Pseudomonadati</taxon>
        <taxon>Bacteroidota</taxon>
        <taxon>Flavobacteriia</taxon>
        <taxon>Flavobacteriales</taxon>
        <taxon>Flavobacteriaceae</taxon>
        <taxon>Flavobacterium</taxon>
    </lineage>
</organism>
<accession>A0A066WPS6</accession>
<gene>
    <name evidence="4" type="ORF">FEM21_22960</name>
</gene>
<dbReference type="EMBL" id="JNCA01000021">
    <property type="protein sequence ID" value="KDN54573.1"/>
    <property type="molecule type" value="Genomic_DNA"/>
</dbReference>
<proteinExistence type="inferred from homology"/>
<dbReference type="eggNOG" id="COG0179">
    <property type="taxonomic scope" value="Bacteria"/>
</dbReference>
<dbReference type="PATRIC" id="fig|1492738.3.peg.2283"/>
<keyword evidence="2" id="KW-0479">Metal-binding</keyword>
<keyword evidence="5" id="KW-1185">Reference proteome</keyword>
<evidence type="ECO:0000313" key="5">
    <source>
        <dbReference type="Proteomes" id="UP000027064"/>
    </source>
</evidence>
<evidence type="ECO:0000313" key="4">
    <source>
        <dbReference type="EMBL" id="KDN54573.1"/>
    </source>
</evidence>
<dbReference type="AlphaFoldDB" id="A0A066WPS6"/>
<dbReference type="GO" id="GO:0016829">
    <property type="term" value="F:lyase activity"/>
    <property type="evidence" value="ECO:0007669"/>
    <property type="project" value="UniProtKB-KW"/>
</dbReference>
<dbReference type="Proteomes" id="UP000027064">
    <property type="component" value="Unassembled WGS sequence"/>
</dbReference>
<comment type="similarity">
    <text evidence="1">Belongs to the FAH family.</text>
</comment>
<feature type="domain" description="Fumarylacetoacetase-like C-terminal" evidence="3">
    <location>
        <begin position="73"/>
        <end position="277"/>
    </location>
</feature>
<keyword evidence="4" id="KW-0456">Lyase</keyword>
<dbReference type="GO" id="GO:0016853">
    <property type="term" value="F:isomerase activity"/>
    <property type="evidence" value="ECO:0007669"/>
    <property type="project" value="UniProtKB-ARBA"/>
</dbReference>
<dbReference type="FunFam" id="3.90.850.10:FF:000002">
    <property type="entry name" value="2-hydroxyhepta-2,4-diene-1,7-dioate isomerase"/>
    <property type="match status" value="1"/>
</dbReference>
<comment type="caution">
    <text evidence="4">The sequence shown here is derived from an EMBL/GenBank/DDBJ whole genome shotgun (WGS) entry which is preliminary data.</text>
</comment>
<dbReference type="Pfam" id="PF01557">
    <property type="entry name" value="FAA_hydrolase"/>
    <property type="match status" value="1"/>
</dbReference>
<dbReference type="PANTHER" id="PTHR42796">
    <property type="entry name" value="FUMARYLACETOACETATE HYDROLASE DOMAIN-CONTAINING PROTEIN 2A-RELATED"/>
    <property type="match status" value="1"/>
</dbReference>
<evidence type="ECO:0000259" key="3">
    <source>
        <dbReference type="Pfam" id="PF01557"/>
    </source>
</evidence>
<dbReference type="PANTHER" id="PTHR42796:SF4">
    <property type="entry name" value="FUMARYLACETOACETATE HYDROLASE DOMAIN-CONTAINING PROTEIN 2A"/>
    <property type="match status" value="1"/>
</dbReference>
<sequence>MKLIRFGAEGSEKPGILVGEKRYDVSSIVTDYNESFFENNGLEKLKAAIDAGTSFPEVADDVRLGSAVARPSKIICIGLNYVDHCHETGAPIPTEPIIFFKSTTSLCGPNDNVIIPKGSEKTDWEVELAFVVGKKASYVEEADALDYVAGYALLNDYSERAFQIEMGGQWAKGKGCDTFAPLGPVLATQDEIADVNNLGMWLSVNGKKYQDSNTSNLVFKIPFLVHYLSQFMTLLPGDIISTGTPPGVGLGIKPEPVYVKAGDVIELGIEGLGSSKQHAVAYSK</sequence>
<dbReference type="InterPro" id="IPR051121">
    <property type="entry name" value="FAH"/>
</dbReference>
<dbReference type="RefSeq" id="WP_035660494.1">
    <property type="nucleotide sequence ID" value="NZ_JNCA01000021.1"/>
</dbReference>
<dbReference type="GO" id="GO:0019752">
    <property type="term" value="P:carboxylic acid metabolic process"/>
    <property type="evidence" value="ECO:0007669"/>
    <property type="project" value="UniProtKB-ARBA"/>
</dbReference>
<reference evidence="4 5" key="1">
    <citation type="submission" date="2014-05" db="EMBL/GenBank/DDBJ databases">
        <title>Genome Sequence of Flavobacterium sp. EM1321.</title>
        <authorList>
            <person name="Shin S.-K."/>
            <person name="Yi H."/>
        </authorList>
    </citation>
    <scope>NUCLEOTIDE SEQUENCE [LARGE SCALE GENOMIC DNA]</scope>
    <source>
        <strain evidence="4 5">EM1321</strain>
    </source>
</reference>
<dbReference type="InterPro" id="IPR011234">
    <property type="entry name" value="Fumarylacetoacetase-like_C"/>
</dbReference>
<dbReference type="SUPFAM" id="SSF56529">
    <property type="entry name" value="FAH"/>
    <property type="match status" value="1"/>
</dbReference>
<dbReference type="OrthoDB" id="9805307at2"/>
<dbReference type="STRING" id="1492738.FEM21_22960"/>
<dbReference type="InterPro" id="IPR036663">
    <property type="entry name" value="Fumarylacetoacetase_C_sf"/>
</dbReference>
<dbReference type="GO" id="GO:0046872">
    <property type="term" value="F:metal ion binding"/>
    <property type="evidence" value="ECO:0007669"/>
    <property type="project" value="UniProtKB-KW"/>
</dbReference>
<dbReference type="Gene3D" id="3.90.850.10">
    <property type="entry name" value="Fumarylacetoacetase-like, C-terminal domain"/>
    <property type="match status" value="1"/>
</dbReference>
<protein>
    <submittedName>
        <fullName evidence="4">Ureidoglycolate lyase</fullName>
    </submittedName>
</protein>
<name>A0A066WPS6_9FLAO</name>
<evidence type="ECO:0000256" key="1">
    <source>
        <dbReference type="ARBA" id="ARBA00010211"/>
    </source>
</evidence>
<evidence type="ECO:0000256" key="2">
    <source>
        <dbReference type="ARBA" id="ARBA00022723"/>
    </source>
</evidence>